<dbReference type="OrthoDB" id="5689462at2"/>
<dbReference type="RefSeq" id="WP_068329217.1">
    <property type="nucleotide sequence ID" value="NZ_LVHF01000012.1"/>
</dbReference>
<dbReference type="Proteomes" id="UP000078503">
    <property type="component" value="Unassembled WGS sequence"/>
</dbReference>
<gene>
    <name evidence="1" type="ORF">A3K86_06230</name>
</gene>
<reference evidence="1 2" key="1">
    <citation type="submission" date="2016-03" db="EMBL/GenBank/DDBJ databases">
        <title>Photobacterium proteolyticum sp. nov. a protease producing bacterium isolated from ocean sediments of Laizhou Bay.</title>
        <authorList>
            <person name="Li Y."/>
        </authorList>
    </citation>
    <scope>NUCLEOTIDE SEQUENCE [LARGE SCALE GENOMIC DNA]</scope>
    <source>
        <strain evidence="1 2">R-40508</strain>
    </source>
</reference>
<dbReference type="PANTHER" id="PTHR37519:SF1">
    <property type="entry name" value="DIHYDROXYBIPHENYL DIOXYGENASE DOMAIN-CONTAINING PROTEIN"/>
    <property type="match status" value="1"/>
</dbReference>
<protein>
    <recommendedName>
        <fullName evidence="3">VOC family protein</fullName>
    </recommendedName>
</protein>
<keyword evidence="2" id="KW-1185">Reference proteome</keyword>
<evidence type="ECO:0000313" key="2">
    <source>
        <dbReference type="Proteomes" id="UP000078503"/>
    </source>
</evidence>
<dbReference type="EMBL" id="LVHF01000012">
    <property type="protein sequence ID" value="OAN18481.1"/>
    <property type="molecule type" value="Genomic_DNA"/>
</dbReference>
<proteinExistence type="predicted"/>
<name>A0A178KML4_9GAMM</name>
<dbReference type="NCBIfam" id="NF008683">
    <property type="entry name" value="PRK11700.1-6"/>
    <property type="match status" value="1"/>
</dbReference>
<evidence type="ECO:0008006" key="3">
    <source>
        <dbReference type="Google" id="ProtNLM"/>
    </source>
</evidence>
<dbReference type="GO" id="GO:0005829">
    <property type="term" value="C:cytosol"/>
    <property type="evidence" value="ECO:0007669"/>
    <property type="project" value="TreeGrafter"/>
</dbReference>
<dbReference type="AlphaFoldDB" id="A0A178KML4"/>
<dbReference type="SUPFAM" id="SSF54593">
    <property type="entry name" value="Glyoxalase/Bleomycin resistance protein/Dihydroxybiphenyl dioxygenase"/>
    <property type="match status" value="1"/>
</dbReference>
<dbReference type="PANTHER" id="PTHR37519">
    <property type="match status" value="1"/>
</dbReference>
<comment type="caution">
    <text evidence="1">The sequence shown here is derived from an EMBL/GenBank/DDBJ whole genome shotgun (WGS) entry which is preliminary data.</text>
</comment>
<dbReference type="InterPro" id="IPR010393">
    <property type="entry name" value="DUF991_YecM-like"/>
</dbReference>
<sequence length="194" mass="21453">MQKLTDAGLHPEQMLAALPTFMAEIAQLAADLEVDLSSYQADHIALRVNDLSLAKQLHHAWLAYGEEWSVNEINGRPIVVIGFEKPLQVDGWTIEALELPYPSDKVYPQQGWEHVEFVIPSASANTDELKVALEQTLPTLAWDSLTEKGIKVKASSPSGEHERLANPTYAFKKGNVCIKLHPCSLKAVIESEAE</sequence>
<evidence type="ECO:0000313" key="1">
    <source>
        <dbReference type="EMBL" id="OAN18481.1"/>
    </source>
</evidence>
<dbReference type="InterPro" id="IPR029068">
    <property type="entry name" value="Glyas_Bleomycin-R_OHBP_Dase"/>
</dbReference>
<organism evidence="1 2">
    <name type="scientific">Photobacterium jeanii</name>
    <dbReference type="NCBI Taxonomy" id="858640"/>
    <lineage>
        <taxon>Bacteria</taxon>
        <taxon>Pseudomonadati</taxon>
        <taxon>Pseudomonadota</taxon>
        <taxon>Gammaproteobacteria</taxon>
        <taxon>Vibrionales</taxon>
        <taxon>Vibrionaceae</taxon>
        <taxon>Photobacterium</taxon>
    </lineage>
</organism>
<accession>A0A178KML4</accession>
<dbReference type="Pfam" id="PF06185">
    <property type="entry name" value="YecM"/>
    <property type="match status" value="1"/>
</dbReference>
<dbReference type="STRING" id="858640.A3K86_06230"/>
<dbReference type="Gene3D" id="3.10.180.10">
    <property type="entry name" value="2,3-Dihydroxybiphenyl 1,2-Dioxygenase, domain 1"/>
    <property type="match status" value="1"/>
</dbReference>